<evidence type="ECO:0000313" key="3">
    <source>
        <dbReference type="EMBL" id="MCO6026315.1"/>
    </source>
</evidence>
<evidence type="ECO:0000259" key="2">
    <source>
        <dbReference type="Pfam" id="PF16151"/>
    </source>
</evidence>
<comment type="caution">
    <text evidence="3">The sequence shown here is derived from an EMBL/GenBank/DDBJ whole genome shotgun (WGS) entry which is preliminary data.</text>
</comment>
<evidence type="ECO:0000256" key="1">
    <source>
        <dbReference type="SAM" id="SignalP"/>
    </source>
</evidence>
<dbReference type="Proteomes" id="UP001204015">
    <property type="component" value="Unassembled WGS sequence"/>
</dbReference>
<proteinExistence type="predicted"/>
<dbReference type="Pfam" id="PF16151">
    <property type="entry name" value="DUF4859"/>
    <property type="match status" value="1"/>
</dbReference>
<dbReference type="EMBL" id="JAMXLY010000048">
    <property type="protein sequence ID" value="MCO6026315.1"/>
    <property type="molecule type" value="Genomic_DNA"/>
</dbReference>
<keyword evidence="1" id="KW-0732">Signal</keyword>
<feature type="domain" description="DUF4859" evidence="2">
    <location>
        <begin position="199"/>
        <end position="307"/>
    </location>
</feature>
<reference evidence="3 4" key="1">
    <citation type="submission" date="2022-06" db="EMBL/GenBank/DDBJ databases">
        <title>A taxonomic note on the genus Prevotella: Description of four novel genera and emended description of the genera Hallella and Xylanibacter.</title>
        <authorList>
            <person name="Hitch T.C.A."/>
        </authorList>
    </citation>
    <scope>NUCLEOTIDE SEQUENCE [LARGE SCALE GENOMIC DNA]</scope>
    <source>
        <strain evidence="3 4">DSM 100619</strain>
    </source>
</reference>
<keyword evidence="4" id="KW-1185">Reference proteome</keyword>
<organism evidence="3 4">
    <name type="scientific">Segatella cerevisiae</name>
    <dbReference type="NCBI Taxonomy" id="2053716"/>
    <lineage>
        <taxon>Bacteria</taxon>
        <taxon>Pseudomonadati</taxon>
        <taxon>Bacteroidota</taxon>
        <taxon>Bacteroidia</taxon>
        <taxon>Bacteroidales</taxon>
        <taxon>Prevotellaceae</taxon>
        <taxon>Segatella</taxon>
    </lineage>
</organism>
<protein>
    <submittedName>
        <fullName evidence="3">DUF4859 domain-containing protein</fullName>
    </submittedName>
</protein>
<name>A0ABT1C026_9BACT</name>
<dbReference type="RefSeq" id="WP_252761669.1">
    <property type="nucleotide sequence ID" value="NZ_JAMXLY010000048.1"/>
</dbReference>
<dbReference type="InterPro" id="IPR032339">
    <property type="entry name" value="DUF4859"/>
</dbReference>
<dbReference type="PROSITE" id="PS51257">
    <property type="entry name" value="PROKAR_LIPOPROTEIN"/>
    <property type="match status" value="1"/>
</dbReference>
<accession>A0ABT1C026</accession>
<sequence>MKKNIIYITAFFVVLGMAACSTDPEDAVSKHVYTAEESPYLRTDTSANIAITAEFRKGHILQKAIDLKDYAIKIQSHLGMTVDDMISGLESGKVVFYNININKGVWDKTSPNDSTGWGYDASGNISDTAQVASITLDKVNKSLVLNVPTNSDAGLSLNENVGFAINNGEDFDKYVRFNISMSVTDLGTVIKTISIPTGDYSVTELKFSDIETAIKACFDMSSTDFNKIVQDTSGDIAMYMVDTSGNWIKGKDYTANGIGFWCDASGNPISWSSKCQYFVETHDGSVGIGRYAGIASGTHAKVHFVYASKSDNSKFMEFVITANFE</sequence>
<feature type="chain" id="PRO_5046310098" evidence="1">
    <location>
        <begin position="19"/>
        <end position="325"/>
    </location>
</feature>
<feature type="signal peptide" evidence="1">
    <location>
        <begin position="1"/>
        <end position="18"/>
    </location>
</feature>
<evidence type="ECO:0000313" key="4">
    <source>
        <dbReference type="Proteomes" id="UP001204015"/>
    </source>
</evidence>
<gene>
    <name evidence="3" type="ORF">NG821_10770</name>
</gene>